<proteinExistence type="predicted"/>
<comment type="caution">
    <text evidence="2">The sequence shown here is derived from an EMBL/GenBank/DDBJ whole genome shotgun (WGS) entry which is preliminary data.</text>
</comment>
<keyword evidence="1" id="KW-0812">Transmembrane</keyword>
<sequence>MFGDIHPPDSMWRRARARMTLILLPVTAYLLFRHSLWESRSIAPFCNSRTAADVIAYAWIIILGPIILSLVLEEAIRRKVAAREGIELSLFYPLFPWSAGIRVKTYLAIGVVLVIGLELTHQLFVS</sequence>
<dbReference type="EMBL" id="PQAP01000105">
    <property type="protein sequence ID" value="PWB71688.1"/>
    <property type="molecule type" value="Genomic_DNA"/>
</dbReference>
<dbReference type="AlphaFoldDB" id="A0A855X642"/>
<accession>A0A855X642</accession>
<evidence type="ECO:0000256" key="1">
    <source>
        <dbReference type="SAM" id="Phobius"/>
    </source>
</evidence>
<gene>
    <name evidence="2" type="ORF">C3F09_07480</name>
</gene>
<feature type="transmembrane region" description="Helical" evidence="1">
    <location>
        <begin position="105"/>
        <end position="124"/>
    </location>
</feature>
<name>A0A855X642_9BACT</name>
<evidence type="ECO:0000313" key="2">
    <source>
        <dbReference type="EMBL" id="PWB71688.1"/>
    </source>
</evidence>
<organism evidence="2 3">
    <name type="scientific">candidate division GN15 bacterium</name>
    <dbReference type="NCBI Taxonomy" id="2072418"/>
    <lineage>
        <taxon>Bacteria</taxon>
        <taxon>candidate division GN15</taxon>
    </lineage>
</organism>
<feature type="transmembrane region" description="Helical" evidence="1">
    <location>
        <begin position="54"/>
        <end position="72"/>
    </location>
</feature>
<keyword evidence="1" id="KW-0472">Membrane</keyword>
<keyword evidence="1" id="KW-1133">Transmembrane helix</keyword>
<dbReference type="Proteomes" id="UP000250918">
    <property type="component" value="Unassembled WGS sequence"/>
</dbReference>
<protein>
    <submittedName>
        <fullName evidence="2">Uncharacterized protein</fullName>
    </submittedName>
</protein>
<reference evidence="2 3" key="1">
    <citation type="journal article" date="2018" name="ISME J.">
        <title>A methanotrophic archaeon couples anaerobic oxidation of methane to Fe(III) reduction.</title>
        <authorList>
            <person name="Cai C."/>
            <person name="Leu A.O."/>
            <person name="Xie G.J."/>
            <person name="Guo J."/>
            <person name="Feng Y."/>
            <person name="Zhao J.X."/>
            <person name="Tyson G.W."/>
            <person name="Yuan Z."/>
            <person name="Hu S."/>
        </authorList>
    </citation>
    <scope>NUCLEOTIDE SEQUENCE [LARGE SCALE GENOMIC DNA]</scope>
    <source>
        <strain evidence="2">FeB_12</strain>
    </source>
</reference>
<evidence type="ECO:0000313" key="3">
    <source>
        <dbReference type="Proteomes" id="UP000250918"/>
    </source>
</evidence>